<organism evidence="1 2">
    <name type="scientific">Nesidiocoris tenuis</name>
    <dbReference type="NCBI Taxonomy" id="355587"/>
    <lineage>
        <taxon>Eukaryota</taxon>
        <taxon>Metazoa</taxon>
        <taxon>Ecdysozoa</taxon>
        <taxon>Arthropoda</taxon>
        <taxon>Hexapoda</taxon>
        <taxon>Insecta</taxon>
        <taxon>Pterygota</taxon>
        <taxon>Neoptera</taxon>
        <taxon>Paraneoptera</taxon>
        <taxon>Hemiptera</taxon>
        <taxon>Heteroptera</taxon>
        <taxon>Panheteroptera</taxon>
        <taxon>Cimicomorpha</taxon>
        <taxon>Miridae</taxon>
        <taxon>Dicyphina</taxon>
        <taxon>Nesidiocoris</taxon>
    </lineage>
</organism>
<keyword evidence="2" id="KW-1185">Reference proteome</keyword>
<gene>
    <name evidence="1" type="ORF">NTJ_01481</name>
</gene>
<proteinExistence type="predicted"/>
<accession>A0ABN7A8P2</accession>
<sequence length="67" mass="7444">MRNEPRKGRKKIIRRTPLTTILQQRWGVYLNNVNNTTLMLSASGLVGGFPDPEGIKDSGKGKECDVS</sequence>
<evidence type="ECO:0000313" key="2">
    <source>
        <dbReference type="Proteomes" id="UP001307889"/>
    </source>
</evidence>
<evidence type="ECO:0000313" key="1">
    <source>
        <dbReference type="EMBL" id="BES88674.1"/>
    </source>
</evidence>
<name>A0ABN7A8P2_9HEMI</name>
<dbReference type="EMBL" id="AP028909">
    <property type="protein sequence ID" value="BES88674.1"/>
    <property type="molecule type" value="Genomic_DNA"/>
</dbReference>
<protein>
    <submittedName>
        <fullName evidence="1">Uncharacterized protein</fullName>
    </submittedName>
</protein>
<reference evidence="1 2" key="1">
    <citation type="submission" date="2023-09" db="EMBL/GenBank/DDBJ databases">
        <title>Nesidiocoris tenuis whole genome shotgun sequence.</title>
        <authorList>
            <person name="Shibata T."/>
            <person name="Shimoda M."/>
            <person name="Kobayashi T."/>
            <person name="Uehara T."/>
        </authorList>
    </citation>
    <scope>NUCLEOTIDE SEQUENCE [LARGE SCALE GENOMIC DNA]</scope>
    <source>
        <strain evidence="1 2">Japan</strain>
    </source>
</reference>
<dbReference type="Proteomes" id="UP001307889">
    <property type="component" value="Chromosome 1"/>
</dbReference>